<organism evidence="4 5">
    <name type="scientific">Micromonospora cathayae</name>
    <dbReference type="NCBI Taxonomy" id="3028804"/>
    <lineage>
        <taxon>Bacteria</taxon>
        <taxon>Bacillati</taxon>
        <taxon>Actinomycetota</taxon>
        <taxon>Actinomycetes</taxon>
        <taxon>Micromonosporales</taxon>
        <taxon>Micromonosporaceae</taxon>
        <taxon>Micromonospora</taxon>
    </lineage>
</organism>
<protein>
    <submittedName>
        <fullName evidence="4">DUF3592 domain-containing protein</fullName>
    </submittedName>
</protein>
<keyword evidence="2" id="KW-0472">Membrane</keyword>
<sequence>MTAGAVLLLMLGGSLLWLPIHTQLELDDWMTELRSDGVPAQAVVHNRVTEDGGNRSSPSTTMYFRYEIAGRTHEAEVGCVEVCRNRGETVTIWVNPADPSDFVTDFDQLSGHRGRVQGVLGAVGFGLLLVAVPLTLSRIPFRRWVPGRPTRERRNRSRTPTDDRAFISRSKHKRGSRR</sequence>
<dbReference type="Pfam" id="PF12158">
    <property type="entry name" value="DUF3592"/>
    <property type="match status" value="1"/>
</dbReference>
<dbReference type="InterPro" id="IPR021994">
    <property type="entry name" value="DUF3592"/>
</dbReference>
<dbReference type="Proteomes" id="UP001219605">
    <property type="component" value="Chromosome"/>
</dbReference>
<dbReference type="RefSeq" id="WP_275032091.1">
    <property type="nucleotide sequence ID" value="NZ_CP118615.1"/>
</dbReference>
<feature type="domain" description="DUF3592" evidence="3">
    <location>
        <begin position="42"/>
        <end position="105"/>
    </location>
</feature>
<evidence type="ECO:0000313" key="5">
    <source>
        <dbReference type="Proteomes" id="UP001219605"/>
    </source>
</evidence>
<keyword evidence="2" id="KW-1133">Transmembrane helix</keyword>
<keyword evidence="5" id="KW-1185">Reference proteome</keyword>
<evidence type="ECO:0000259" key="3">
    <source>
        <dbReference type="Pfam" id="PF12158"/>
    </source>
</evidence>
<feature type="transmembrane region" description="Helical" evidence="2">
    <location>
        <begin position="116"/>
        <end position="136"/>
    </location>
</feature>
<evidence type="ECO:0000256" key="2">
    <source>
        <dbReference type="SAM" id="Phobius"/>
    </source>
</evidence>
<feature type="region of interest" description="Disordered" evidence="1">
    <location>
        <begin position="148"/>
        <end position="178"/>
    </location>
</feature>
<dbReference type="EMBL" id="CP118615">
    <property type="protein sequence ID" value="WDZ85392.1"/>
    <property type="molecule type" value="Genomic_DNA"/>
</dbReference>
<proteinExistence type="predicted"/>
<keyword evidence="2" id="KW-0812">Transmembrane</keyword>
<evidence type="ECO:0000313" key="4">
    <source>
        <dbReference type="EMBL" id="WDZ85392.1"/>
    </source>
</evidence>
<reference evidence="4 5" key="1">
    <citation type="submission" date="2023-02" db="EMBL/GenBank/DDBJ databases">
        <authorList>
            <person name="Mo P."/>
        </authorList>
    </citation>
    <scope>NUCLEOTIDE SEQUENCE [LARGE SCALE GENOMIC DNA]</scope>
    <source>
        <strain evidence="4 5">HUAS 3</strain>
    </source>
</reference>
<gene>
    <name evidence="4" type="ORF">PVK37_02715</name>
</gene>
<accession>A0ABY7ZTB6</accession>
<feature type="compositionally biased region" description="Basic residues" evidence="1">
    <location>
        <begin position="169"/>
        <end position="178"/>
    </location>
</feature>
<evidence type="ECO:0000256" key="1">
    <source>
        <dbReference type="SAM" id="MobiDB-lite"/>
    </source>
</evidence>
<name>A0ABY7ZTB6_9ACTN</name>